<dbReference type="RefSeq" id="WP_126467190.1">
    <property type="nucleotide sequence ID" value="NZ_CP034543.1"/>
</dbReference>
<accession>A0A3Q9EYZ7</accession>
<gene>
    <name evidence="1" type="ORF">EHW89_05625</name>
</gene>
<keyword evidence="2" id="KW-1185">Reference proteome</keyword>
<name>A0A3Q9EYZ7_9STRE</name>
<proteinExistence type="predicted"/>
<sequence>MIRYNELVIDGVHTSSFPFKVIVENSPPIVMKSSKTQLLEHRGISGAVMETNKHRNVMELAFKIYVVKASEEELFQFLTIFSKEQFWLESEQLKTVRLWCYKVLVSKMIKDKHGVYEMEATFQCHPTKFFKDTDSQSFTQNGTLRTKGSALAFPKLTIVGNNSTETSFTIGNQVIHLEKIEAGETLVMDNNPEKPSFRTLSGKRIKWSGDFLTIDPSKDKTVGIVLGTGIQSIRFEIVWGWA</sequence>
<evidence type="ECO:0000313" key="1">
    <source>
        <dbReference type="EMBL" id="AZQ41963.1"/>
    </source>
</evidence>
<organism evidence="1 2">
    <name type="scientific">Streptococcus periodonticum</name>
    <dbReference type="NCBI Taxonomy" id="2490633"/>
    <lineage>
        <taxon>Bacteria</taxon>
        <taxon>Bacillati</taxon>
        <taxon>Bacillota</taxon>
        <taxon>Bacilli</taxon>
        <taxon>Lactobacillales</taxon>
        <taxon>Streptococcaceae</taxon>
        <taxon>Streptococcus</taxon>
    </lineage>
</organism>
<dbReference type="KEGG" id="spei:EHW89_05625"/>
<reference evidence="2" key="1">
    <citation type="submission" date="2018-12" db="EMBL/GenBank/DDBJ databases">
        <title>Genome sequencing of Streptococcus sp. KCOM 2412 (= ChDC F135).</title>
        <authorList>
            <person name="Kook J.-K."/>
            <person name="Park S.-N."/>
            <person name="Lim Y.K."/>
        </authorList>
    </citation>
    <scope>NUCLEOTIDE SEQUENCE [LARGE SCALE GENOMIC DNA]</scope>
    <source>
        <strain evidence="2">KCOM 2412</strain>
    </source>
</reference>
<dbReference type="EMBL" id="CP034543">
    <property type="protein sequence ID" value="AZQ41963.1"/>
    <property type="molecule type" value="Genomic_DNA"/>
</dbReference>
<dbReference type="AlphaFoldDB" id="A0A3Q9EYZ7"/>
<protein>
    <submittedName>
        <fullName evidence="1">Phage tail protein</fullName>
    </submittedName>
</protein>
<evidence type="ECO:0000313" key="2">
    <source>
        <dbReference type="Proteomes" id="UP000272924"/>
    </source>
</evidence>
<dbReference type="Proteomes" id="UP000272924">
    <property type="component" value="Chromosome"/>
</dbReference>